<proteinExistence type="predicted"/>
<dbReference type="Gene3D" id="3.80.10.10">
    <property type="entry name" value="Ribonuclease Inhibitor"/>
    <property type="match status" value="1"/>
</dbReference>
<dbReference type="SUPFAM" id="SSF52047">
    <property type="entry name" value="RNI-like"/>
    <property type="match status" value="1"/>
</dbReference>
<gene>
    <name evidence="1" type="ORF">SERLADRAFT_479442</name>
</gene>
<dbReference type="AlphaFoldDB" id="F8PBS1"/>
<dbReference type="RefSeq" id="XP_007323842.1">
    <property type="nucleotide sequence ID" value="XM_007323780.1"/>
</dbReference>
<dbReference type="EMBL" id="GL945443">
    <property type="protein sequence ID" value="EGO19709.1"/>
    <property type="molecule type" value="Genomic_DNA"/>
</dbReference>
<dbReference type="OrthoDB" id="3258324at2759"/>
<dbReference type="InterPro" id="IPR032675">
    <property type="entry name" value="LRR_dom_sf"/>
</dbReference>
<protein>
    <recommendedName>
        <fullName evidence="2">F-box domain-containing protein</fullName>
    </recommendedName>
</protein>
<dbReference type="Proteomes" id="UP000008064">
    <property type="component" value="Unassembled WGS sequence"/>
</dbReference>
<dbReference type="HOGENOM" id="CLU_011073_0_0_1"/>
<sequence length="419" mass="47824">MQNKRNLALVNKAWNRHLQQFLYEFVWISRASQAKALALTLLTHYIDGKVSSGQYIRRLHMETPGLKRCAPDDIRTILDYAPYIVIYSDHRSVRCSRYSDLGDLRCSPEQMFSALAHPNSKLRRLSVTNYCDEPFPHLMSPMLQHTAASLEYLELSSLSFPLISRDSLEQLPSDIVALPVLQSLKLTLDNVTFAVLAAWDMPNLRNVSVVSTDFSYTGPGFAQFFRAHGAKLRQLELGHSSSLIEEYYLALPPRPQSPIPLAEWCPELREFICSADAEWNWQTPDWIAPHVLLPAHPRIEFIGIRDIDKRLEDDASAFPGNEADDAPFFPLVEQLSSLLHAEAFPSLRYIRDLSRASHTMRTAHPQMGVIKFWAKILSRCRERQVWLEDFRGINITQRDLQRAGLALAQNNQGASINWA</sequence>
<organism>
    <name type="scientific">Serpula lacrymans var. lacrymans (strain S7.9)</name>
    <name type="common">Dry rot fungus</name>
    <dbReference type="NCBI Taxonomy" id="578457"/>
    <lineage>
        <taxon>Eukaryota</taxon>
        <taxon>Fungi</taxon>
        <taxon>Dikarya</taxon>
        <taxon>Basidiomycota</taxon>
        <taxon>Agaricomycotina</taxon>
        <taxon>Agaricomycetes</taxon>
        <taxon>Agaricomycetidae</taxon>
        <taxon>Boletales</taxon>
        <taxon>Coniophorineae</taxon>
        <taxon>Serpulaceae</taxon>
        <taxon>Serpula</taxon>
    </lineage>
</organism>
<accession>F8PBS1</accession>
<evidence type="ECO:0008006" key="2">
    <source>
        <dbReference type="Google" id="ProtNLM"/>
    </source>
</evidence>
<name>F8PBS1_SERL9</name>
<dbReference type="KEGG" id="sla:SERLADRAFT_479442"/>
<dbReference type="GeneID" id="18821352"/>
<reference evidence="1" key="1">
    <citation type="submission" date="2011-04" db="EMBL/GenBank/DDBJ databases">
        <title>Evolution of plant cell wall degrading machinery underlies the functional diversity of forest fungi.</title>
        <authorList>
            <consortium name="US DOE Joint Genome Institute (JGI-PGF)"/>
            <person name="Eastwood D.C."/>
            <person name="Floudas D."/>
            <person name="Binder M."/>
            <person name="Majcherczyk A."/>
            <person name="Schneider P."/>
            <person name="Aerts A."/>
            <person name="Asiegbu F.O."/>
            <person name="Baker S.E."/>
            <person name="Barry K."/>
            <person name="Bendiksby M."/>
            <person name="Blumentritt M."/>
            <person name="Coutinho P.M."/>
            <person name="Cullen D."/>
            <person name="Cullen D."/>
            <person name="Gathman A."/>
            <person name="Goodell B."/>
            <person name="Henrissat B."/>
            <person name="Ihrmark K."/>
            <person name="Kauserud H."/>
            <person name="Kohler A."/>
            <person name="LaButti K."/>
            <person name="Lapidus A."/>
            <person name="Lavin J.L."/>
            <person name="Lee Y.-H."/>
            <person name="Lindquist E."/>
            <person name="Lilly W."/>
            <person name="Lucas S."/>
            <person name="Morin E."/>
            <person name="Murat C."/>
            <person name="Oguiza J.A."/>
            <person name="Park J."/>
            <person name="Pisabarro A.G."/>
            <person name="Riley R."/>
            <person name="Rosling A."/>
            <person name="Salamov A."/>
            <person name="Schmidt O."/>
            <person name="Schmutz J."/>
            <person name="Skrede I."/>
            <person name="Stenlid J."/>
            <person name="Wiebenga A."/>
            <person name="Xie X."/>
            <person name="Kues U."/>
            <person name="Hibbett D.S."/>
            <person name="Hoffmeister D."/>
            <person name="Hogberg N."/>
            <person name="Martin F."/>
            <person name="Grigoriev I.V."/>
            <person name="Watkinson S.C."/>
        </authorList>
    </citation>
    <scope>NUCLEOTIDE SEQUENCE</scope>
    <source>
        <strain evidence="1">S7.9</strain>
    </source>
</reference>
<evidence type="ECO:0000313" key="1">
    <source>
        <dbReference type="EMBL" id="EGO19709.1"/>
    </source>
</evidence>